<evidence type="ECO:0000256" key="3">
    <source>
        <dbReference type="ARBA" id="ARBA00022723"/>
    </source>
</evidence>
<keyword evidence="10" id="KW-1185">Reference proteome</keyword>
<dbReference type="CDD" id="cd17298">
    <property type="entry name" value="DUF1907"/>
    <property type="match status" value="1"/>
</dbReference>
<dbReference type="eggNOG" id="KOG4048">
    <property type="taxonomic scope" value="Eukaryota"/>
</dbReference>
<reference evidence="11" key="1">
    <citation type="submission" date="2016-11" db="UniProtKB">
        <authorList>
            <consortium name="WormBaseParasite"/>
        </authorList>
    </citation>
    <scope>IDENTIFICATION</scope>
</reference>
<evidence type="ECO:0000256" key="2">
    <source>
        <dbReference type="ARBA" id="ARBA00011245"/>
    </source>
</evidence>
<reference evidence="8" key="2">
    <citation type="submission" date="2020-09" db="EMBL/GenBank/DDBJ databases">
        <authorList>
            <person name="Kikuchi T."/>
        </authorList>
    </citation>
    <scope>NUCLEOTIDE SEQUENCE</scope>
    <source>
        <strain evidence="8">Ka4C1</strain>
    </source>
</reference>
<feature type="domain" description="DUF1907" evidence="7">
    <location>
        <begin position="28"/>
        <end position="305"/>
    </location>
</feature>
<dbReference type="InterPro" id="IPR015021">
    <property type="entry name" value="C11orf54_DUF1907"/>
</dbReference>
<dbReference type="GO" id="GO:0005634">
    <property type="term" value="C:nucleus"/>
    <property type="evidence" value="ECO:0007669"/>
    <property type="project" value="UniProtKB-SubCell"/>
</dbReference>
<dbReference type="GO" id="GO:0008270">
    <property type="term" value="F:zinc ion binding"/>
    <property type="evidence" value="ECO:0007669"/>
    <property type="project" value="TreeGrafter"/>
</dbReference>
<name>A0A1I7RT20_BURXY</name>
<dbReference type="PANTHER" id="PTHR13204:SF1">
    <property type="entry name" value="ESTER HYDROLASE C11ORF54"/>
    <property type="match status" value="1"/>
</dbReference>
<dbReference type="SMR" id="A0A1I7RT20"/>
<dbReference type="SMART" id="SM01168">
    <property type="entry name" value="DUF1907"/>
    <property type="match status" value="1"/>
</dbReference>
<organism evidence="9 11">
    <name type="scientific">Bursaphelenchus xylophilus</name>
    <name type="common">Pinewood nematode worm</name>
    <name type="synonym">Aphelenchoides xylophilus</name>
    <dbReference type="NCBI Taxonomy" id="6326"/>
    <lineage>
        <taxon>Eukaryota</taxon>
        <taxon>Metazoa</taxon>
        <taxon>Ecdysozoa</taxon>
        <taxon>Nematoda</taxon>
        <taxon>Chromadorea</taxon>
        <taxon>Rhabditida</taxon>
        <taxon>Tylenchina</taxon>
        <taxon>Tylenchomorpha</taxon>
        <taxon>Aphelenchoidea</taxon>
        <taxon>Aphelenchoididae</taxon>
        <taxon>Bursaphelenchus</taxon>
    </lineage>
</organism>
<evidence type="ECO:0000259" key="7">
    <source>
        <dbReference type="SMART" id="SM01168"/>
    </source>
</evidence>
<evidence type="ECO:0000313" key="9">
    <source>
        <dbReference type="Proteomes" id="UP000095284"/>
    </source>
</evidence>
<protein>
    <submittedName>
        <fullName evidence="8">(pine wood nematode) hypothetical protein</fullName>
    </submittedName>
    <submittedName>
        <fullName evidence="11">DUF1907 domain-containing protein</fullName>
    </submittedName>
</protein>
<evidence type="ECO:0000256" key="6">
    <source>
        <dbReference type="ARBA" id="ARBA00023242"/>
    </source>
</evidence>
<evidence type="ECO:0000256" key="5">
    <source>
        <dbReference type="ARBA" id="ARBA00022833"/>
    </source>
</evidence>
<evidence type="ECO:0000256" key="1">
    <source>
        <dbReference type="ARBA" id="ARBA00004123"/>
    </source>
</evidence>
<gene>
    <name evidence="8" type="ORF">BXYJ_LOCUS11570</name>
</gene>
<keyword evidence="5" id="KW-0862">Zinc</keyword>
<sequence>MGEIVDLSAKLDKVLDLAPPSLDELKAVIENGLHDYFVESSVTITDCPDFKTEPYNLEGSGLSPDLRIVDCGGHGNFFPKFQRHKQFDLKKISKTSELPQGWIFGPGAAPRETVGVNAELVANANFNTNKVNCYNGRLTPDGKGYLEGTHSDTCFKMIANLALCSDEAGHRVLRISAKKRTGDGSFTEIIQKILASHYRNKLVCLAGIWRFEKGRGYFHIVPDYPEKDFEKLDDIWKNWLHFFELPAPMTMTTVIHSNDIGLDVPVEHTHGFSGRGHCGHYHGDVTPSEAVYDGYFLPATKLYRIDNTKHLS</sequence>
<evidence type="ECO:0000313" key="11">
    <source>
        <dbReference type="WBParaSite" id="BXY_0387400.1"/>
    </source>
</evidence>
<evidence type="ECO:0000313" key="10">
    <source>
        <dbReference type="Proteomes" id="UP000659654"/>
    </source>
</evidence>
<keyword evidence="4" id="KW-0378">Hydrolase</keyword>
<dbReference type="GO" id="GO:0016788">
    <property type="term" value="F:hydrolase activity, acting on ester bonds"/>
    <property type="evidence" value="ECO:0007669"/>
    <property type="project" value="TreeGrafter"/>
</dbReference>
<keyword evidence="6" id="KW-0539">Nucleus</keyword>
<evidence type="ECO:0000313" key="8">
    <source>
        <dbReference type="EMBL" id="CAD5231474.1"/>
    </source>
</evidence>
<dbReference type="EMBL" id="CAJFCV020000005">
    <property type="protein sequence ID" value="CAG9122670.1"/>
    <property type="molecule type" value="Genomic_DNA"/>
</dbReference>
<dbReference type="SUPFAM" id="SSF117856">
    <property type="entry name" value="AF0104/ALDC/Ptd012-like"/>
    <property type="match status" value="1"/>
</dbReference>
<dbReference type="WBParaSite" id="BXY_0387400.1">
    <property type="protein sequence ID" value="BXY_0387400.1"/>
    <property type="gene ID" value="BXY_0387400"/>
</dbReference>
<dbReference type="PANTHER" id="PTHR13204">
    <property type="entry name" value="PTD012 PROTEIN"/>
    <property type="match status" value="1"/>
</dbReference>
<dbReference type="AlphaFoldDB" id="A0A1I7RT20"/>
<comment type="subunit">
    <text evidence="2">Monomer.</text>
</comment>
<accession>A0A1I7RT20</accession>
<dbReference type="OrthoDB" id="5119241at2759"/>
<evidence type="ECO:0000256" key="4">
    <source>
        <dbReference type="ARBA" id="ARBA00022801"/>
    </source>
</evidence>
<comment type="subcellular location">
    <subcellularLocation>
        <location evidence="1">Nucleus</location>
    </subcellularLocation>
</comment>
<keyword evidence="3" id="KW-0479">Metal-binding</keyword>
<dbReference type="Proteomes" id="UP000582659">
    <property type="component" value="Unassembled WGS sequence"/>
</dbReference>
<dbReference type="Proteomes" id="UP000659654">
    <property type="component" value="Unassembled WGS sequence"/>
</dbReference>
<dbReference type="Proteomes" id="UP000095284">
    <property type="component" value="Unplaced"/>
</dbReference>
<dbReference type="EMBL" id="CAJFDI010000005">
    <property type="protein sequence ID" value="CAD5231474.1"/>
    <property type="molecule type" value="Genomic_DNA"/>
</dbReference>
<proteinExistence type="predicted"/>
<dbReference type="Pfam" id="PF08925">
    <property type="entry name" value="DUF1907"/>
    <property type="match status" value="1"/>
</dbReference>